<sequence>MTSQCCYCIPLKAGVVFISLLWLIYGIYGIISNVMYFASPEYVELVRKNFEIFNGYIITAIILYGLVIIGSAFGLFVITFANTTRMLLIYSKIAYGILTIEIISRIISFVIIILYASPVLLTYVIVGGVFTIAISIHFSMVISSYAHRRGKKESPIELSHSKINDNL</sequence>
<keyword evidence="1" id="KW-1133">Transmembrane helix</keyword>
<organism evidence="2 3">
    <name type="scientific">Glomus cerebriforme</name>
    <dbReference type="NCBI Taxonomy" id="658196"/>
    <lineage>
        <taxon>Eukaryota</taxon>
        <taxon>Fungi</taxon>
        <taxon>Fungi incertae sedis</taxon>
        <taxon>Mucoromycota</taxon>
        <taxon>Glomeromycotina</taxon>
        <taxon>Glomeromycetes</taxon>
        <taxon>Glomerales</taxon>
        <taxon>Glomeraceae</taxon>
        <taxon>Glomus</taxon>
    </lineage>
</organism>
<gene>
    <name evidence="2" type="ORF">C1645_776377</name>
</gene>
<evidence type="ECO:0000313" key="2">
    <source>
        <dbReference type="EMBL" id="RIA87854.1"/>
    </source>
</evidence>
<feature type="transmembrane region" description="Helical" evidence="1">
    <location>
        <begin position="93"/>
        <end position="115"/>
    </location>
</feature>
<dbReference type="AlphaFoldDB" id="A0A397SYL6"/>
<reference evidence="2 3" key="1">
    <citation type="submission" date="2018-06" db="EMBL/GenBank/DDBJ databases">
        <title>Comparative genomics reveals the genomic features of Rhizophagus irregularis, R. cerebriforme, R. diaphanum and Gigaspora rosea, and their symbiotic lifestyle signature.</title>
        <authorList>
            <person name="Morin E."/>
            <person name="San Clemente H."/>
            <person name="Chen E.C.H."/>
            <person name="De La Providencia I."/>
            <person name="Hainaut M."/>
            <person name="Kuo A."/>
            <person name="Kohler A."/>
            <person name="Murat C."/>
            <person name="Tang N."/>
            <person name="Roy S."/>
            <person name="Loubradou J."/>
            <person name="Henrissat B."/>
            <person name="Grigoriev I.V."/>
            <person name="Corradi N."/>
            <person name="Roux C."/>
            <person name="Martin F.M."/>
        </authorList>
    </citation>
    <scope>NUCLEOTIDE SEQUENCE [LARGE SCALE GENOMIC DNA]</scope>
    <source>
        <strain evidence="2 3">DAOM 227022</strain>
    </source>
</reference>
<protein>
    <submittedName>
        <fullName evidence="2">Uncharacterized protein</fullName>
    </submittedName>
</protein>
<keyword evidence="3" id="KW-1185">Reference proteome</keyword>
<feature type="transmembrane region" description="Helical" evidence="1">
    <location>
        <begin position="12"/>
        <end position="36"/>
    </location>
</feature>
<dbReference type="Proteomes" id="UP000265703">
    <property type="component" value="Unassembled WGS sequence"/>
</dbReference>
<name>A0A397SYL6_9GLOM</name>
<keyword evidence="1" id="KW-0472">Membrane</keyword>
<dbReference type="EMBL" id="QKYT01000290">
    <property type="protein sequence ID" value="RIA87854.1"/>
    <property type="molecule type" value="Genomic_DNA"/>
</dbReference>
<feature type="transmembrane region" description="Helical" evidence="1">
    <location>
        <begin position="56"/>
        <end position="81"/>
    </location>
</feature>
<comment type="caution">
    <text evidence="2">The sequence shown here is derived from an EMBL/GenBank/DDBJ whole genome shotgun (WGS) entry which is preliminary data.</text>
</comment>
<feature type="transmembrane region" description="Helical" evidence="1">
    <location>
        <begin position="121"/>
        <end position="142"/>
    </location>
</feature>
<keyword evidence="1" id="KW-0812">Transmembrane</keyword>
<proteinExistence type="predicted"/>
<dbReference type="OrthoDB" id="2340358at2759"/>
<accession>A0A397SYL6</accession>
<evidence type="ECO:0000313" key="3">
    <source>
        <dbReference type="Proteomes" id="UP000265703"/>
    </source>
</evidence>
<evidence type="ECO:0000256" key="1">
    <source>
        <dbReference type="SAM" id="Phobius"/>
    </source>
</evidence>